<keyword evidence="6 9" id="KW-1133">Transmembrane helix</keyword>
<gene>
    <name evidence="11" type="ORF">EJ03DRAFT_373440</name>
</gene>
<feature type="domain" description="Sugar phosphate transporter" evidence="10">
    <location>
        <begin position="84"/>
        <end position="313"/>
    </location>
</feature>
<evidence type="ECO:0000313" key="11">
    <source>
        <dbReference type="EMBL" id="KAF2770866.1"/>
    </source>
</evidence>
<sequence length="337" mass="36547">MSERYRLDEKASIGPDGEEKQPSSILPTTEKPSPPVQTALHPALSIADSTWIFFSSTVILFNKWILGKKGNFPYRMARFTDMLDSRKSVAMTAQIYVRKIVPIGIMFSLSLICSNQAYLYLSVSFIQMLKATMPITVLLTTWVLGVAPPSLQKLGNVSLIVAGVIIASVGEIQFNMTGFFFQACGIIFEAVRLVMVQQILSGNDFKMDPLVSLFYFAPVCAVMNAAVALVLEVPRITTLQIANVGYTTFVANAACAFLLNVAAVFLIGKTSSLVMTLSGVLKDILLVAASMVIFLDPVTLLQAVGYSIALAGLVYHKLGSEKTRELLGSLRARVAAS</sequence>
<evidence type="ECO:0000256" key="3">
    <source>
        <dbReference type="ARBA" id="ARBA00010425"/>
    </source>
</evidence>
<comment type="function">
    <text evidence="1">Involved in the import of GDP-mannose from the cytoplasm into the Golgi lumen.</text>
</comment>
<feature type="transmembrane region" description="Helical" evidence="9">
    <location>
        <begin position="154"/>
        <end position="174"/>
    </location>
</feature>
<name>A0A6G1LDD2_9PEZI</name>
<feature type="transmembrane region" description="Helical" evidence="9">
    <location>
        <begin position="300"/>
        <end position="318"/>
    </location>
</feature>
<evidence type="ECO:0000256" key="2">
    <source>
        <dbReference type="ARBA" id="ARBA00004477"/>
    </source>
</evidence>
<evidence type="ECO:0000259" key="10">
    <source>
        <dbReference type="Pfam" id="PF03151"/>
    </source>
</evidence>
<evidence type="ECO:0000256" key="7">
    <source>
        <dbReference type="ARBA" id="ARBA00023136"/>
    </source>
</evidence>
<organism evidence="11 12">
    <name type="scientific">Teratosphaeria nubilosa</name>
    <dbReference type="NCBI Taxonomy" id="161662"/>
    <lineage>
        <taxon>Eukaryota</taxon>
        <taxon>Fungi</taxon>
        <taxon>Dikarya</taxon>
        <taxon>Ascomycota</taxon>
        <taxon>Pezizomycotina</taxon>
        <taxon>Dothideomycetes</taxon>
        <taxon>Dothideomycetidae</taxon>
        <taxon>Mycosphaerellales</taxon>
        <taxon>Teratosphaeriaceae</taxon>
        <taxon>Teratosphaeria</taxon>
    </lineage>
</organism>
<comment type="subunit">
    <text evidence="4">Homooligomer.</text>
</comment>
<evidence type="ECO:0000256" key="5">
    <source>
        <dbReference type="ARBA" id="ARBA00022692"/>
    </source>
</evidence>
<keyword evidence="7 9" id="KW-0472">Membrane</keyword>
<dbReference type="Pfam" id="PF03151">
    <property type="entry name" value="TPT"/>
    <property type="match status" value="1"/>
</dbReference>
<evidence type="ECO:0000256" key="6">
    <source>
        <dbReference type="ARBA" id="ARBA00022989"/>
    </source>
</evidence>
<dbReference type="InterPro" id="IPR037185">
    <property type="entry name" value="EmrE-like"/>
</dbReference>
<comment type="similarity">
    <text evidence="3">Belongs to the TPT transporter family. SLC35D subfamily.</text>
</comment>
<reference evidence="11" key="1">
    <citation type="journal article" date="2020" name="Stud. Mycol.">
        <title>101 Dothideomycetes genomes: a test case for predicting lifestyles and emergence of pathogens.</title>
        <authorList>
            <person name="Haridas S."/>
            <person name="Albert R."/>
            <person name="Binder M."/>
            <person name="Bloem J."/>
            <person name="Labutti K."/>
            <person name="Salamov A."/>
            <person name="Andreopoulos B."/>
            <person name="Baker S."/>
            <person name="Barry K."/>
            <person name="Bills G."/>
            <person name="Bluhm B."/>
            <person name="Cannon C."/>
            <person name="Castanera R."/>
            <person name="Culley D."/>
            <person name="Daum C."/>
            <person name="Ezra D."/>
            <person name="Gonzalez J."/>
            <person name="Henrissat B."/>
            <person name="Kuo A."/>
            <person name="Liang C."/>
            <person name="Lipzen A."/>
            <person name="Lutzoni F."/>
            <person name="Magnuson J."/>
            <person name="Mondo S."/>
            <person name="Nolan M."/>
            <person name="Ohm R."/>
            <person name="Pangilinan J."/>
            <person name="Park H.-J."/>
            <person name="Ramirez L."/>
            <person name="Alfaro M."/>
            <person name="Sun H."/>
            <person name="Tritt A."/>
            <person name="Yoshinaga Y."/>
            <person name="Zwiers L.-H."/>
            <person name="Turgeon B."/>
            <person name="Goodwin S."/>
            <person name="Spatafora J."/>
            <person name="Crous P."/>
            <person name="Grigoriev I."/>
        </authorList>
    </citation>
    <scope>NUCLEOTIDE SEQUENCE</scope>
    <source>
        <strain evidence="11">CBS 116005</strain>
    </source>
</reference>
<dbReference type="InterPro" id="IPR004853">
    <property type="entry name" value="Sugar_P_trans_dom"/>
</dbReference>
<evidence type="ECO:0000256" key="4">
    <source>
        <dbReference type="ARBA" id="ARBA00011182"/>
    </source>
</evidence>
<accession>A0A6G1LDD2</accession>
<feature type="compositionally biased region" description="Polar residues" evidence="8">
    <location>
        <begin position="22"/>
        <end position="31"/>
    </location>
</feature>
<dbReference type="Proteomes" id="UP000799436">
    <property type="component" value="Unassembled WGS sequence"/>
</dbReference>
<feature type="transmembrane region" description="Helical" evidence="9">
    <location>
        <begin position="100"/>
        <end position="119"/>
    </location>
</feature>
<feature type="compositionally biased region" description="Basic and acidic residues" evidence="8">
    <location>
        <begin position="1"/>
        <end position="21"/>
    </location>
</feature>
<evidence type="ECO:0000256" key="8">
    <source>
        <dbReference type="SAM" id="MobiDB-lite"/>
    </source>
</evidence>
<feature type="transmembrane region" description="Helical" evidence="9">
    <location>
        <begin position="212"/>
        <end position="231"/>
    </location>
</feature>
<dbReference type="AlphaFoldDB" id="A0A6G1LDD2"/>
<dbReference type="GO" id="GO:0005789">
    <property type="term" value="C:endoplasmic reticulum membrane"/>
    <property type="evidence" value="ECO:0007669"/>
    <property type="project" value="UniProtKB-SubCell"/>
</dbReference>
<dbReference type="SUPFAM" id="SSF103481">
    <property type="entry name" value="Multidrug resistance efflux transporter EmrE"/>
    <property type="match status" value="1"/>
</dbReference>
<dbReference type="OrthoDB" id="6418713at2759"/>
<keyword evidence="12" id="KW-1185">Reference proteome</keyword>
<proteinExistence type="inferred from homology"/>
<comment type="subcellular location">
    <subcellularLocation>
        <location evidence="2">Endoplasmic reticulum membrane</location>
        <topology evidence="2">Multi-pass membrane protein</topology>
    </subcellularLocation>
</comment>
<protein>
    <submittedName>
        <fullName evidence="11">TPT-domain-containing protein</fullName>
    </submittedName>
</protein>
<evidence type="ECO:0000256" key="9">
    <source>
        <dbReference type="SAM" id="Phobius"/>
    </source>
</evidence>
<dbReference type="PANTHER" id="PTHR11132">
    <property type="entry name" value="SOLUTE CARRIER FAMILY 35"/>
    <property type="match status" value="1"/>
</dbReference>
<dbReference type="EMBL" id="ML995823">
    <property type="protein sequence ID" value="KAF2770866.1"/>
    <property type="molecule type" value="Genomic_DNA"/>
</dbReference>
<feature type="transmembrane region" description="Helical" evidence="9">
    <location>
        <begin position="125"/>
        <end position="147"/>
    </location>
</feature>
<keyword evidence="5 9" id="KW-0812">Transmembrane</keyword>
<feature type="region of interest" description="Disordered" evidence="8">
    <location>
        <begin position="1"/>
        <end position="34"/>
    </location>
</feature>
<evidence type="ECO:0000313" key="12">
    <source>
        <dbReference type="Proteomes" id="UP000799436"/>
    </source>
</evidence>
<dbReference type="InterPro" id="IPR050186">
    <property type="entry name" value="TPT_transporter"/>
</dbReference>
<evidence type="ECO:0000256" key="1">
    <source>
        <dbReference type="ARBA" id="ARBA00003420"/>
    </source>
</evidence>
<feature type="transmembrane region" description="Helical" evidence="9">
    <location>
        <begin position="243"/>
        <end position="266"/>
    </location>
</feature>